<evidence type="ECO:0000313" key="3">
    <source>
        <dbReference type="EMBL" id="KIM22153.1"/>
    </source>
</evidence>
<keyword evidence="4" id="KW-1185">Reference proteome</keyword>
<organism evidence="3 4">
    <name type="scientific">Serendipita vermifera MAFF 305830</name>
    <dbReference type="NCBI Taxonomy" id="933852"/>
    <lineage>
        <taxon>Eukaryota</taxon>
        <taxon>Fungi</taxon>
        <taxon>Dikarya</taxon>
        <taxon>Basidiomycota</taxon>
        <taxon>Agaricomycotina</taxon>
        <taxon>Agaricomycetes</taxon>
        <taxon>Sebacinales</taxon>
        <taxon>Serendipitaceae</taxon>
        <taxon>Serendipita</taxon>
    </lineage>
</organism>
<reference evidence="4" key="2">
    <citation type="submission" date="2015-01" db="EMBL/GenBank/DDBJ databases">
        <title>Evolutionary Origins and Diversification of the Mycorrhizal Mutualists.</title>
        <authorList>
            <consortium name="DOE Joint Genome Institute"/>
            <consortium name="Mycorrhizal Genomics Consortium"/>
            <person name="Kohler A."/>
            <person name="Kuo A."/>
            <person name="Nagy L.G."/>
            <person name="Floudas D."/>
            <person name="Copeland A."/>
            <person name="Barry K.W."/>
            <person name="Cichocki N."/>
            <person name="Veneault-Fourrey C."/>
            <person name="LaButti K."/>
            <person name="Lindquist E.A."/>
            <person name="Lipzen A."/>
            <person name="Lundell T."/>
            <person name="Morin E."/>
            <person name="Murat C."/>
            <person name="Riley R."/>
            <person name="Ohm R."/>
            <person name="Sun H."/>
            <person name="Tunlid A."/>
            <person name="Henrissat B."/>
            <person name="Grigoriev I.V."/>
            <person name="Hibbett D.S."/>
            <person name="Martin F."/>
        </authorList>
    </citation>
    <scope>NUCLEOTIDE SEQUENCE [LARGE SCALE GENOMIC DNA]</scope>
    <source>
        <strain evidence="4">MAFF 305830</strain>
    </source>
</reference>
<name>A0A0C2W6V4_SERVB</name>
<reference evidence="3 4" key="1">
    <citation type="submission" date="2014-04" db="EMBL/GenBank/DDBJ databases">
        <authorList>
            <consortium name="DOE Joint Genome Institute"/>
            <person name="Kuo A."/>
            <person name="Zuccaro A."/>
            <person name="Kohler A."/>
            <person name="Nagy L.G."/>
            <person name="Floudas D."/>
            <person name="Copeland A."/>
            <person name="Barry K.W."/>
            <person name="Cichocki N."/>
            <person name="Veneault-Fourrey C."/>
            <person name="LaButti K."/>
            <person name="Lindquist E.A."/>
            <person name="Lipzen A."/>
            <person name="Lundell T."/>
            <person name="Morin E."/>
            <person name="Murat C."/>
            <person name="Sun H."/>
            <person name="Tunlid A."/>
            <person name="Henrissat B."/>
            <person name="Grigoriev I.V."/>
            <person name="Hibbett D.S."/>
            <person name="Martin F."/>
            <person name="Nordberg H.P."/>
            <person name="Cantor M.N."/>
            <person name="Hua S.X."/>
        </authorList>
    </citation>
    <scope>NUCLEOTIDE SEQUENCE [LARGE SCALE GENOMIC DNA]</scope>
    <source>
        <strain evidence="3 4">MAFF 305830</strain>
    </source>
</reference>
<dbReference type="OrthoDB" id="3220023at2759"/>
<dbReference type="AlphaFoldDB" id="A0A0C2W6V4"/>
<dbReference type="Proteomes" id="UP000054097">
    <property type="component" value="Unassembled WGS sequence"/>
</dbReference>
<protein>
    <recommendedName>
        <fullName evidence="2">F-box domain-containing protein</fullName>
    </recommendedName>
</protein>
<dbReference type="InterPro" id="IPR036047">
    <property type="entry name" value="F-box-like_dom_sf"/>
</dbReference>
<dbReference type="EMBL" id="KN824362">
    <property type="protein sequence ID" value="KIM22153.1"/>
    <property type="molecule type" value="Genomic_DNA"/>
</dbReference>
<dbReference type="PROSITE" id="PS50181">
    <property type="entry name" value="FBOX"/>
    <property type="match status" value="1"/>
</dbReference>
<proteinExistence type="predicted"/>
<gene>
    <name evidence="3" type="ORF">M408DRAFT_333054</name>
</gene>
<evidence type="ECO:0000259" key="2">
    <source>
        <dbReference type="PROSITE" id="PS50181"/>
    </source>
</evidence>
<dbReference type="InterPro" id="IPR001810">
    <property type="entry name" value="F-box_dom"/>
</dbReference>
<evidence type="ECO:0000313" key="4">
    <source>
        <dbReference type="Proteomes" id="UP000054097"/>
    </source>
</evidence>
<evidence type="ECO:0000256" key="1">
    <source>
        <dbReference type="SAM" id="MobiDB-lite"/>
    </source>
</evidence>
<accession>A0A0C2W6V4</accession>
<feature type="region of interest" description="Disordered" evidence="1">
    <location>
        <begin position="760"/>
        <end position="789"/>
    </location>
</feature>
<feature type="domain" description="F-box" evidence="2">
    <location>
        <begin position="17"/>
        <end position="67"/>
    </location>
</feature>
<dbReference type="SUPFAM" id="SSF81383">
    <property type="entry name" value="F-box domain"/>
    <property type="match status" value="1"/>
</dbReference>
<dbReference type="HOGENOM" id="CLU_011993_0_0_1"/>
<sequence length="789" mass="91163">MPVVRISRQPTPVPPPPCYLFKFPNELLAETISWLQHPDDILSFSHTCKKLYEYLRDPTTSYVWRHVRENFVAIKSHTINDRRRVDELDELDTLDELDESDELEPYNFFERIVHIPGDLGLLDIKMVDSPIPAPFDGMTEYAYARMLFGLKLCDICGSGYSGKPWSFSIRLSMCQVCRVKRKSLHVIEENNAKAKLHRQIRVRSELFENLWTMLWNSVPLQSEEDWEDWPVPINPCTSSELWKSRIEELKQKRSQKDAKTFEVTLKKRIERVFVNKQHIDHIQLWYQTYRHHIKETKACIEDSARVFGLSQGLPLEDMKKSKIYKHTLAEAEKLQMVEMVSLLRPNLSELRLQTLKNQADRVSEWKKRAQKKRKKEIEGFYKDFPFEGGIKPCLDTFRNFPILQTLQSGIAATGTKSSAHEFSIEMVEGGGRRPIALSRGISTYLGHEMIQELVKTSLGQWQMEAVTGARKLLGFETVAAKSGKKRNKKKKGTVDGKIGAPVEETSQLVFPVPSTSTTTNGVSDSAMDGTSRIWNPIPGKLDPELRVTSWFICTRCTNLDAPYNRMRVLDFRGICSHVCWEKDRSRSQQRSWNIGIFAPAPRTMNTARKMLETLQLDPEDPGTNQNCFEGWWTCNHCPKWMNAMVWQDLLRHCQRHASQNIARVSDQEASKRREALRICEKQLSFADLLSGNYEFHALTKQFACIHCRPSPTTHDAPPKATEKVMDIYGIRQHMKSKHHVEDCRNEDFYYVESALTQLPSKEIKPARPPNKKKDKSKPSGLGEIIDMRY</sequence>